<dbReference type="InterPro" id="IPR027417">
    <property type="entry name" value="P-loop_NTPase"/>
</dbReference>
<gene>
    <name evidence="1" type="ORF">A2845_04960</name>
</gene>
<dbReference type="Pfam" id="PF13207">
    <property type="entry name" value="AAA_17"/>
    <property type="match status" value="1"/>
</dbReference>
<dbReference type="AlphaFoldDB" id="A0A1G2CWM1"/>
<accession>A0A1G2CWM1</accession>
<dbReference type="SUPFAM" id="SSF52540">
    <property type="entry name" value="P-loop containing nucleoside triphosphate hydrolases"/>
    <property type="match status" value="1"/>
</dbReference>
<comment type="caution">
    <text evidence="1">The sequence shown here is derived from an EMBL/GenBank/DDBJ whole genome shotgun (WGS) entry which is preliminary data.</text>
</comment>
<dbReference type="PANTHER" id="PTHR41930">
    <property type="entry name" value="UPF0200 PROTEIN MJ1399"/>
    <property type="match status" value="1"/>
</dbReference>
<protein>
    <recommendedName>
        <fullName evidence="3">Dephospho-CoA kinase</fullName>
    </recommendedName>
</protein>
<sequence length="185" mass="21339">MAKKLILGFAGEMAAGKGTAAKYLLENSGAVTYRFSSMLRDVVRRLHLPEDRLTMQRTSTALRREFGEDLMAKVMFEDAKKDEHQLIVIDGVRRLEDVKYLREIPEFKLCYITAPMKTRYERLIVRGENADDNTKTFAQFEEDHQGEPEREITKLEAFAAEVIDNTGTLPDLYRQLDQIVKKYGE</sequence>
<evidence type="ECO:0008006" key="3">
    <source>
        <dbReference type="Google" id="ProtNLM"/>
    </source>
</evidence>
<name>A0A1G2CWM1_9BACT</name>
<dbReference type="Proteomes" id="UP000177122">
    <property type="component" value="Unassembled WGS sequence"/>
</dbReference>
<dbReference type="EMBL" id="MHLI01000008">
    <property type="protein sequence ID" value="OGZ05677.1"/>
    <property type="molecule type" value="Genomic_DNA"/>
</dbReference>
<dbReference type="PANTHER" id="PTHR41930:SF1">
    <property type="entry name" value="DEPHOSPHO-COA KINASE"/>
    <property type="match status" value="1"/>
</dbReference>
<organism evidence="1 2">
    <name type="scientific">Candidatus Lloydbacteria bacterium RIFCSPHIGHO2_01_FULL_49_22</name>
    <dbReference type="NCBI Taxonomy" id="1798658"/>
    <lineage>
        <taxon>Bacteria</taxon>
        <taxon>Candidatus Lloydiibacteriota</taxon>
    </lineage>
</organism>
<dbReference type="Gene3D" id="3.40.50.300">
    <property type="entry name" value="P-loop containing nucleotide triphosphate hydrolases"/>
    <property type="match status" value="1"/>
</dbReference>
<evidence type="ECO:0000313" key="2">
    <source>
        <dbReference type="Proteomes" id="UP000177122"/>
    </source>
</evidence>
<proteinExistence type="predicted"/>
<evidence type="ECO:0000313" key="1">
    <source>
        <dbReference type="EMBL" id="OGZ05677.1"/>
    </source>
</evidence>
<reference evidence="1 2" key="1">
    <citation type="journal article" date="2016" name="Nat. Commun.">
        <title>Thousands of microbial genomes shed light on interconnected biogeochemical processes in an aquifer system.</title>
        <authorList>
            <person name="Anantharaman K."/>
            <person name="Brown C.T."/>
            <person name="Hug L.A."/>
            <person name="Sharon I."/>
            <person name="Castelle C.J."/>
            <person name="Probst A.J."/>
            <person name="Thomas B.C."/>
            <person name="Singh A."/>
            <person name="Wilkins M.J."/>
            <person name="Karaoz U."/>
            <person name="Brodie E.L."/>
            <person name="Williams K.H."/>
            <person name="Hubbard S.S."/>
            <person name="Banfield J.F."/>
        </authorList>
    </citation>
    <scope>NUCLEOTIDE SEQUENCE [LARGE SCALE GENOMIC DNA]</scope>
</reference>